<evidence type="ECO:0000256" key="1">
    <source>
        <dbReference type="SAM" id="MobiDB-lite"/>
    </source>
</evidence>
<reference evidence="2 3" key="1">
    <citation type="journal article" date="2023" name="IMA Fungus">
        <title>Comparative genomic study of the Penicillium genus elucidates a diverse pangenome and 15 lateral gene transfer events.</title>
        <authorList>
            <person name="Petersen C."/>
            <person name="Sorensen T."/>
            <person name="Nielsen M.R."/>
            <person name="Sondergaard T.E."/>
            <person name="Sorensen J.L."/>
            <person name="Fitzpatrick D.A."/>
            <person name="Frisvad J.C."/>
            <person name="Nielsen K.L."/>
        </authorList>
    </citation>
    <scope>NUCLEOTIDE SEQUENCE [LARGE SCALE GENOMIC DNA]</scope>
    <source>
        <strain evidence="2 3">IBT 29057</strain>
    </source>
</reference>
<feature type="compositionally biased region" description="Basic and acidic residues" evidence="1">
    <location>
        <begin position="617"/>
        <end position="630"/>
    </location>
</feature>
<feature type="region of interest" description="Disordered" evidence="1">
    <location>
        <begin position="175"/>
        <end position="195"/>
    </location>
</feature>
<feature type="compositionally biased region" description="Low complexity" evidence="1">
    <location>
        <begin position="760"/>
        <end position="772"/>
    </location>
</feature>
<feature type="compositionally biased region" description="Polar residues" evidence="1">
    <location>
        <begin position="844"/>
        <end position="854"/>
    </location>
</feature>
<feature type="compositionally biased region" description="Acidic residues" evidence="1">
    <location>
        <begin position="1205"/>
        <end position="1215"/>
    </location>
</feature>
<feature type="compositionally biased region" description="Basic and acidic residues" evidence="1">
    <location>
        <begin position="400"/>
        <end position="410"/>
    </location>
</feature>
<feature type="region of interest" description="Disordered" evidence="1">
    <location>
        <begin position="319"/>
        <end position="426"/>
    </location>
</feature>
<sequence>MASNNLITPWIAAHVELCLGFYIGQTLRNDIEVTDDGASLIFHVSRSSFSALVAEWALGPSSDGLVLIDSENQIEAFISKELLAASDWVSSIPKSPKKHRIELLDFSLVIPYSAPCLDVRLCINRFCIDWEGKEHRFTPKRKLVKNLNIKGLLDKALQKTRDSRRIHLSAEIDNVSAKSSQPHVEAEPDQDNPSVSQIFSQVPASQHVPPVDDYKAGSSLLRTGASLLQHLNPFSTSSTKTIASPNETLDRPVILTANEKTSPETLNYTNREVYDKRQASTESQTGDYIAQDCFDTGAQNQSSGNLAQKKSLANISSQSLHQPAENVPQNNEGPLEVNHTTSQSPSRKRRRGSPGGTAISDVNEGLDEQVSDDHPPKKKQKPDSMAIVPQISPSHTTPDTVKKSTDKDLQSQDTHPNSLVDGKARRANPWKWSGQIPLREVLVPKDQSEMLENPTKRRWIPSAVGVSLPPGHVPALLLSRWNSIAERRHRSVQEKQASPERPVTPDPASSSCDSDADSDTESEQVPWSPSPPRDERAIQLLPADSSPLKEKSPERRQQFLEKTEGENRVSPHGGADAANNSQQPENVQNDDSQGFQQTPIPESPAKENYTSAAITEIPRHFQKEQPKDPDIGLLTMSEIEYSTQESIAQKQRSSSVSKNNPSPPAREIDPDAFDSGDESDESMMDTSVPFALGGSLPEPSQSTQNEQEPISSGPPLPVANARQVQVFETPAMNNSRSSHALAAKDTSQPAFSNGAPFSARQNQSSSQSRVVNTYPFHGSHEQTQTQSSNEGSHSSIPSNGSVQVKRTQPQSSNQDLMPQNPAQDQSPSEVVLDSSGPAQRHQNDSQSSSNPITESSHQSASSHQPATSQPMQQTQDSMAGLSSHDHSGGSQISPLARFIPAATDHGSIFNEGKRLPLELNNSSQDIPSTQSAELIARRLGYLNKPMESFEAHVFYDKFRREYKHYNGDFGHFSELCLKLKSIRAGGQLQRSFLWDDFIIMHLNEYLPHVEQQSSQGTAPMGYEKYFLLCHTNPVHKKRCLTLPAIDSAASQALSTKQGSQITSDQSPRIPGDSQTGLREVSLTASLVNQFANFHAHSFNDTSPSCRPPSNIEADQQSSILQSPNGLPAVDINIGTSPYFVRQSSVEIKQEHSDELTEGLTTRALPLSSYENSTLVKQEQDAEEPYALGSYIANTQETRMEPSQEVQEESSEESAEDESRHETASVELGDEMFTSKATSAVPFDKDTIPETDSEAESEEENWFLALRRSRIPVPAWSDDPNTPFKRWAEADQNALIDRRRRGGSKILLDDKGVIRRPIHR</sequence>
<evidence type="ECO:0000313" key="3">
    <source>
        <dbReference type="Proteomes" id="UP001216150"/>
    </source>
</evidence>
<dbReference type="EMBL" id="JAQJAC010000003">
    <property type="protein sequence ID" value="KAJ5590442.1"/>
    <property type="molecule type" value="Genomic_DNA"/>
</dbReference>
<feature type="compositionally biased region" description="Acidic residues" evidence="1">
    <location>
        <begin position="1248"/>
        <end position="1259"/>
    </location>
</feature>
<keyword evidence="3" id="KW-1185">Reference proteome</keyword>
<feature type="compositionally biased region" description="Acidic residues" evidence="1">
    <location>
        <begin position="670"/>
        <end position="683"/>
    </location>
</feature>
<feature type="region of interest" description="Disordered" evidence="1">
    <location>
        <begin position="1197"/>
        <end position="1259"/>
    </location>
</feature>
<evidence type="ECO:0008006" key="4">
    <source>
        <dbReference type="Google" id="ProtNLM"/>
    </source>
</evidence>
<comment type="caution">
    <text evidence="2">The sequence shown here is derived from an EMBL/GenBank/DDBJ whole genome shotgun (WGS) entry which is preliminary data.</text>
</comment>
<feature type="compositionally biased region" description="Polar residues" evidence="1">
    <location>
        <begin position="578"/>
        <end position="600"/>
    </location>
</feature>
<feature type="compositionally biased region" description="Polar residues" evidence="1">
    <location>
        <begin position="698"/>
        <end position="710"/>
    </location>
</feature>
<name>A0AAD6DRC1_9EURO</name>
<feature type="compositionally biased region" description="Polar residues" evidence="1">
    <location>
        <begin position="319"/>
        <end position="332"/>
    </location>
</feature>
<feature type="compositionally biased region" description="Polar residues" evidence="1">
    <location>
        <begin position="640"/>
        <end position="652"/>
    </location>
</feature>
<feature type="compositionally biased region" description="Polar residues" evidence="1">
    <location>
        <begin position="781"/>
        <end position="828"/>
    </location>
</feature>
<organism evidence="2 3">
    <name type="scientific">Penicillium hetheringtonii</name>
    <dbReference type="NCBI Taxonomy" id="911720"/>
    <lineage>
        <taxon>Eukaryota</taxon>
        <taxon>Fungi</taxon>
        <taxon>Dikarya</taxon>
        <taxon>Ascomycota</taxon>
        <taxon>Pezizomycotina</taxon>
        <taxon>Eurotiomycetes</taxon>
        <taxon>Eurotiomycetidae</taxon>
        <taxon>Eurotiales</taxon>
        <taxon>Aspergillaceae</taxon>
        <taxon>Penicillium</taxon>
    </lineage>
</organism>
<feature type="region of interest" description="Disordered" evidence="1">
    <location>
        <begin position="1055"/>
        <end position="1075"/>
    </location>
</feature>
<protein>
    <recommendedName>
        <fullName evidence="4">Telomere replication protein EST3</fullName>
    </recommendedName>
</protein>
<dbReference type="Proteomes" id="UP001216150">
    <property type="component" value="Unassembled WGS sequence"/>
</dbReference>
<feature type="region of interest" description="Disordered" evidence="1">
    <location>
        <begin position="488"/>
        <end position="892"/>
    </location>
</feature>
<feature type="compositionally biased region" description="Low complexity" evidence="1">
    <location>
        <begin position="855"/>
        <end position="870"/>
    </location>
</feature>
<accession>A0AAD6DRC1</accession>
<evidence type="ECO:0000313" key="2">
    <source>
        <dbReference type="EMBL" id="KAJ5590442.1"/>
    </source>
</evidence>
<gene>
    <name evidence="2" type="ORF">N7450_004414</name>
</gene>
<feature type="compositionally biased region" description="Basic and acidic residues" evidence="1">
    <location>
        <begin position="547"/>
        <end position="569"/>
    </location>
</feature>
<proteinExistence type="predicted"/>